<dbReference type="AlphaFoldDB" id="A0AA38MK42"/>
<feature type="transmembrane region" description="Helical" evidence="5">
    <location>
        <begin position="351"/>
        <end position="371"/>
    </location>
</feature>
<name>A0AA38MK42_9CUCU</name>
<feature type="transmembrane region" description="Helical" evidence="5">
    <location>
        <begin position="383"/>
        <end position="403"/>
    </location>
</feature>
<keyword evidence="2 5" id="KW-0812">Transmembrane</keyword>
<evidence type="ECO:0000256" key="1">
    <source>
        <dbReference type="ARBA" id="ARBA00004141"/>
    </source>
</evidence>
<dbReference type="GO" id="GO:0005886">
    <property type="term" value="C:plasma membrane"/>
    <property type="evidence" value="ECO:0007669"/>
    <property type="project" value="TreeGrafter"/>
</dbReference>
<evidence type="ECO:0000259" key="7">
    <source>
        <dbReference type="Pfam" id="PF13886"/>
    </source>
</evidence>
<evidence type="ECO:0000256" key="2">
    <source>
        <dbReference type="ARBA" id="ARBA00022692"/>
    </source>
</evidence>
<keyword evidence="9" id="KW-1185">Reference proteome</keyword>
<accession>A0AA38MK42</accession>
<evidence type="ECO:0000313" key="8">
    <source>
        <dbReference type="EMBL" id="KAJ3658957.1"/>
    </source>
</evidence>
<feature type="transmembrane region" description="Helical" evidence="5">
    <location>
        <begin position="269"/>
        <end position="287"/>
    </location>
</feature>
<comment type="subcellular location">
    <subcellularLocation>
        <location evidence="1">Membrane</location>
        <topology evidence="1">Multi-pass membrane protein</topology>
    </subcellularLocation>
</comment>
<dbReference type="PANTHER" id="PTHR15937">
    <property type="entry name" value="TRANSMEMBRANE 7 SUPERFAMILY MEMBER 3"/>
    <property type="match status" value="1"/>
</dbReference>
<dbReference type="EMBL" id="JALNTZ010000003">
    <property type="protein sequence ID" value="KAJ3658957.1"/>
    <property type="molecule type" value="Genomic_DNA"/>
</dbReference>
<dbReference type="GO" id="GO:0043069">
    <property type="term" value="P:negative regulation of programmed cell death"/>
    <property type="evidence" value="ECO:0007669"/>
    <property type="project" value="TreeGrafter"/>
</dbReference>
<feature type="transmembrane region" description="Helical" evidence="5">
    <location>
        <begin position="415"/>
        <end position="437"/>
    </location>
</feature>
<evidence type="ECO:0000256" key="3">
    <source>
        <dbReference type="ARBA" id="ARBA00022989"/>
    </source>
</evidence>
<feature type="transmembrane region" description="Helical" evidence="5">
    <location>
        <begin position="457"/>
        <end position="478"/>
    </location>
</feature>
<proteinExistence type="predicted"/>
<evidence type="ECO:0000256" key="6">
    <source>
        <dbReference type="SAM" id="SignalP"/>
    </source>
</evidence>
<sequence length="519" mass="58992">MRLVLMCLLSLAVCEGQVVTFDLSDYNPQNATTHVQKMFINLTAGVSEIWVNNVPESVGFYVVQVHSFPYNVTLSSTRKFRSKDSVEGVNVGLVSFNDNDTRFYVKSKNQTKALIVVVIYNKKDPIPGGCNLTFNTEYAPYQLVSYTEDLIIVQSQAPSAFDTTCDKNNIQVDLYHLYLHENNYAEKYYFDGIENMLTVDLIKSHGYKVSTVDGYFKYRKLYSAYRGVGQVFAIVATYHNRSSAYVPAVSYGCDLDNQDESCYGPVTPHWKVICAFLLIFGLFVNFFGHKFFRITLYLIGFVIGVFITYVILSLSSNNLTVSEKTTTAVLIGLIYGSLWLLMWWKFGIPILSVSLTFFLSGFLLASIVFYAGVADLKIFHNDINFWLTFLAIVIAFHTMFTMWTLEWHVFGCSFLGAYACVAALNYYTGGNLQYIVINSFRRMVVNNFNMATIDPPFQILDITQSILLVAMTTFGFYYQMKEQRSKPPFPPHRYTTLEEGVSETTPLIRDTTGVIYSDI</sequence>
<keyword evidence="6" id="KW-0732">Signal</keyword>
<protein>
    <recommendedName>
        <fullName evidence="7">TM7S3/TM198-like domain-containing protein</fullName>
    </recommendedName>
</protein>
<dbReference type="Proteomes" id="UP001168821">
    <property type="component" value="Unassembled WGS sequence"/>
</dbReference>
<reference evidence="8" key="1">
    <citation type="journal article" date="2023" name="G3 (Bethesda)">
        <title>Whole genome assemblies of Zophobas morio and Tenebrio molitor.</title>
        <authorList>
            <person name="Kaur S."/>
            <person name="Stinson S.A."/>
            <person name="diCenzo G.C."/>
        </authorList>
    </citation>
    <scope>NUCLEOTIDE SEQUENCE</scope>
    <source>
        <strain evidence="8">QUZm001</strain>
    </source>
</reference>
<dbReference type="InterPro" id="IPR042502">
    <property type="entry name" value="TM7SF3"/>
</dbReference>
<feature type="signal peptide" evidence="6">
    <location>
        <begin position="1"/>
        <end position="16"/>
    </location>
</feature>
<dbReference type="PANTHER" id="PTHR15937:SF3">
    <property type="entry name" value="TRANSMEMBRANE 7 SUPERFAMILY MEMBER 3"/>
    <property type="match status" value="1"/>
</dbReference>
<evidence type="ECO:0000256" key="4">
    <source>
        <dbReference type="ARBA" id="ARBA00023136"/>
    </source>
</evidence>
<evidence type="ECO:0000313" key="9">
    <source>
        <dbReference type="Proteomes" id="UP001168821"/>
    </source>
</evidence>
<organism evidence="8 9">
    <name type="scientific">Zophobas morio</name>
    <dbReference type="NCBI Taxonomy" id="2755281"/>
    <lineage>
        <taxon>Eukaryota</taxon>
        <taxon>Metazoa</taxon>
        <taxon>Ecdysozoa</taxon>
        <taxon>Arthropoda</taxon>
        <taxon>Hexapoda</taxon>
        <taxon>Insecta</taxon>
        <taxon>Pterygota</taxon>
        <taxon>Neoptera</taxon>
        <taxon>Endopterygota</taxon>
        <taxon>Coleoptera</taxon>
        <taxon>Polyphaga</taxon>
        <taxon>Cucujiformia</taxon>
        <taxon>Tenebrionidae</taxon>
        <taxon>Zophobas</taxon>
    </lineage>
</organism>
<feature type="transmembrane region" description="Helical" evidence="5">
    <location>
        <begin position="326"/>
        <end position="344"/>
    </location>
</feature>
<keyword evidence="3 5" id="KW-1133">Transmembrane helix</keyword>
<gene>
    <name evidence="8" type="ORF">Zmor_010669</name>
</gene>
<feature type="transmembrane region" description="Helical" evidence="5">
    <location>
        <begin position="294"/>
        <end position="314"/>
    </location>
</feature>
<comment type="caution">
    <text evidence="8">The sequence shown here is derived from an EMBL/GenBank/DDBJ whole genome shotgun (WGS) entry which is preliminary data.</text>
</comment>
<feature type="domain" description="TM7S3/TM198-like" evidence="7">
    <location>
        <begin position="274"/>
        <end position="480"/>
    </location>
</feature>
<evidence type="ECO:0000256" key="5">
    <source>
        <dbReference type="SAM" id="Phobius"/>
    </source>
</evidence>
<dbReference type="InterPro" id="IPR025256">
    <property type="entry name" value="TM7S3/TM198-like_dom"/>
</dbReference>
<keyword evidence="4 5" id="KW-0472">Membrane</keyword>
<dbReference type="Pfam" id="PF13886">
    <property type="entry name" value="TM7S3_TM198"/>
    <property type="match status" value="1"/>
</dbReference>
<dbReference type="Pfam" id="PF25992">
    <property type="entry name" value="Ig_TM7SF3_N"/>
    <property type="match status" value="1"/>
</dbReference>
<feature type="chain" id="PRO_5041307032" description="TM7S3/TM198-like domain-containing protein" evidence="6">
    <location>
        <begin position="17"/>
        <end position="519"/>
    </location>
</feature>